<dbReference type="InterPro" id="IPR044861">
    <property type="entry name" value="IPNS-like_FE2OG_OXY"/>
</dbReference>
<dbReference type="InterPro" id="IPR027443">
    <property type="entry name" value="IPNS-like_sf"/>
</dbReference>
<dbReference type="InterPro" id="IPR050231">
    <property type="entry name" value="Iron_ascorbate_oxido_reductase"/>
</dbReference>
<name>A0AAE1JSQ1_9FABA</name>
<evidence type="ECO:0000259" key="4">
    <source>
        <dbReference type="PROSITE" id="PS51471"/>
    </source>
</evidence>
<keyword evidence="3" id="KW-0560">Oxidoreductase</keyword>
<evidence type="ECO:0000256" key="2">
    <source>
        <dbReference type="ARBA" id="ARBA00023004"/>
    </source>
</evidence>
<reference evidence="5" key="1">
    <citation type="submission" date="2023-10" db="EMBL/GenBank/DDBJ databases">
        <title>Chromosome-level genome of the transformable northern wattle, Acacia crassicarpa.</title>
        <authorList>
            <person name="Massaro I."/>
            <person name="Sinha N.R."/>
            <person name="Poethig S."/>
            <person name="Leichty A.R."/>
        </authorList>
    </citation>
    <scope>NUCLEOTIDE SEQUENCE</scope>
    <source>
        <strain evidence="5">Acra3RX</strain>
        <tissue evidence="5">Leaf</tissue>
    </source>
</reference>
<comment type="similarity">
    <text evidence="3">Belongs to the iron/ascorbate-dependent oxidoreductase family.</text>
</comment>
<organism evidence="5 6">
    <name type="scientific">Acacia crassicarpa</name>
    <name type="common">northern wattle</name>
    <dbReference type="NCBI Taxonomy" id="499986"/>
    <lineage>
        <taxon>Eukaryota</taxon>
        <taxon>Viridiplantae</taxon>
        <taxon>Streptophyta</taxon>
        <taxon>Embryophyta</taxon>
        <taxon>Tracheophyta</taxon>
        <taxon>Spermatophyta</taxon>
        <taxon>Magnoliopsida</taxon>
        <taxon>eudicotyledons</taxon>
        <taxon>Gunneridae</taxon>
        <taxon>Pentapetalae</taxon>
        <taxon>rosids</taxon>
        <taxon>fabids</taxon>
        <taxon>Fabales</taxon>
        <taxon>Fabaceae</taxon>
        <taxon>Caesalpinioideae</taxon>
        <taxon>mimosoid clade</taxon>
        <taxon>Acacieae</taxon>
        <taxon>Acacia</taxon>
    </lineage>
</organism>
<protein>
    <recommendedName>
        <fullName evidence="4">Fe2OG dioxygenase domain-containing protein</fullName>
    </recommendedName>
</protein>
<gene>
    <name evidence="5" type="ORF">QN277_019122</name>
</gene>
<dbReference type="GO" id="GO:0016491">
    <property type="term" value="F:oxidoreductase activity"/>
    <property type="evidence" value="ECO:0007669"/>
    <property type="project" value="UniProtKB-KW"/>
</dbReference>
<dbReference type="AlphaFoldDB" id="A0AAE1JSQ1"/>
<feature type="domain" description="Fe2OG dioxygenase" evidence="4">
    <location>
        <begin position="189"/>
        <end position="304"/>
    </location>
</feature>
<dbReference type="Pfam" id="PF14226">
    <property type="entry name" value="DIOX_N"/>
    <property type="match status" value="1"/>
</dbReference>
<dbReference type="EMBL" id="JAWXYG010000004">
    <property type="protein sequence ID" value="KAK4276135.1"/>
    <property type="molecule type" value="Genomic_DNA"/>
</dbReference>
<comment type="caution">
    <text evidence="5">The sequence shown here is derived from an EMBL/GenBank/DDBJ whole genome shotgun (WGS) entry which is preliminary data.</text>
</comment>
<proteinExistence type="inferred from homology"/>
<keyword evidence="2 3" id="KW-0408">Iron</keyword>
<dbReference type="Gene3D" id="2.60.120.330">
    <property type="entry name" value="B-lactam Antibiotic, Isopenicillin N Synthase, Chain"/>
    <property type="match status" value="1"/>
</dbReference>
<dbReference type="InterPro" id="IPR005123">
    <property type="entry name" value="Oxoglu/Fe-dep_dioxygenase_dom"/>
</dbReference>
<keyword evidence="1 3" id="KW-0479">Metal-binding</keyword>
<dbReference type="InterPro" id="IPR026992">
    <property type="entry name" value="DIOX_N"/>
</dbReference>
<keyword evidence="6" id="KW-1185">Reference proteome</keyword>
<sequence>MAGAFSGEAAKNIPIDFSSVETLPESRTSSNNFSDVVDDMSMSIPVVDLQDPNAMKSISHACGEWGAFQLKNHGIPLSLLKEVDDEIKRFFSLPTEQKEKGARAPGSISGYGSPKLKPFFSNAQWHEGFVIMSSRYDDVKKVFPEDDCARFCETMEEIQKKLKLLVEKVTTIILELLGARGEEEKWAKTDNYALKMYKYPTCPATDRILGLDPHRDTSIVTFLHQTQVEAKTGNEIRAEDQTRGFQVFKEGIGWVPVQMDSNMFVVIVGDVLEILSNGRFKSNLHRVTVSETAYRYSYAYFQRLSREDLLCPIGSPPRFRAITLGEYDVVKFKDPHNALASISI</sequence>
<evidence type="ECO:0000256" key="3">
    <source>
        <dbReference type="RuleBase" id="RU003682"/>
    </source>
</evidence>
<evidence type="ECO:0000313" key="5">
    <source>
        <dbReference type="EMBL" id="KAK4276135.1"/>
    </source>
</evidence>
<dbReference type="Proteomes" id="UP001293593">
    <property type="component" value="Unassembled WGS sequence"/>
</dbReference>
<evidence type="ECO:0000313" key="6">
    <source>
        <dbReference type="Proteomes" id="UP001293593"/>
    </source>
</evidence>
<dbReference type="GO" id="GO:0046872">
    <property type="term" value="F:metal ion binding"/>
    <property type="evidence" value="ECO:0007669"/>
    <property type="project" value="UniProtKB-KW"/>
</dbReference>
<dbReference type="PANTHER" id="PTHR47990">
    <property type="entry name" value="2-OXOGLUTARATE (2OG) AND FE(II)-DEPENDENT OXYGENASE SUPERFAMILY PROTEIN-RELATED"/>
    <property type="match status" value="1"/>
</dbReference>
<dbReference type="Pfam" id="PF03171">
    <property type="entry name" value="2OG-FeII_Oxy"/>
    <property type="match status" value="1"/>
</dbReference>
<evidence type="ECO:0000256" key="1">
    <source>
        <dbReference type="ARBA" id="ARBA00022723"/>
    </source>
</evidence>
<dbReference type="SUPFAM" id="SSF51197">
    <property type="entry name" value="Clavaminate synthase-like"/>
    <property type="match status" value="1"/>
</dbReference>
<accession>A0AAE1JSQ1</accession>
<dbReference type="PROSITE" id="PS51471">
    <property type="entry name" value="FE2OG_OXY"/>
    <property type="match status" value="1"/>
</dbReference>